<evidence type="ECO:0000313" key="5">
    <source>
        <dbReference type="Proteomes" id="UP001519460"/>
    </source>
</evidence>
<dbReference type="Proteomes" id="UP001519460">
    <property type="component" value="Unassembled WGS sequence"/>
</dbReference>
<dbReference type="FunFam" id="3.40.50.620:FF:000041">
    <property type="entry name" value="Electron transfer flavoprotein alpha subunit"/>
    <property type="match status" value="1"/>
</dbReference>
<protein>
    <recommendedName>
        <fullName evidence="3">Electron transfer flavoprotein alpha/beta-subunit N-terminal domain-containing protein</fullName>
    </recommendedName>
</protein>
<evidence type="ECO:0000256" key="1">
    <source>
        <dbReference type="ARBA" id="ARBA00004305"/>
    </source>
</evidence>
<accession>A0ABD0LQ36</accession>
<dbReference type="PANTHER" id="PTHR43153">
    <property type="entry name" value="ELECTRON TRANSFER FLAVOPROTEIN ALPHA"/>
    <property type="match status" value="1"/>
</dbReference>
<comment type="subcellular location">
    <subcellularLocation>
        <location evidence="1">Mitochondrion matrix</location>
    </subcellularLocation>
</comment>
<feature type="domain" description="Electron transfer flavoprotein alpha/beta-subunit N-terminal" evidence="3">
    <location>
        <begin position="329"/>
        <end position="510"/>
    </location>
</feature>
<dbReference type="InterPro" id="IPR001308">
    <property type="entry name" value="ETF_a/FixB"/>
</dbReference>
<organism evidence="4 5">
    <name type="scientific">Batillaria attramentaria</name>
    <dbReference type="NCBI Taxonomy" id="370345"/>
    <lineage>
        <taxon>Eukaryota</taxon>
        <taxon>Metazoa</taxon>
        <taxon>Spiralia</taxon>
        <taxon>Lophotrochozoa</taxon>
        <taxon>Mollusca</taxon>
        <taxon>Gastropoda</taxon>
        <taxon>Caenogastropoda</taxon>
        <taxon>Sorbeoconcha</taxon>
        <taxon>Cerithioidea</taxon>
        <taxon>Batillariidae</taxon>
        <taxon>Batillaria</taxon>
    </lineage>
</organism>
<dbReference type="InterPro" id="IPR014729">
    <property type="entry name" value="Rossmann-like_a/b/a_fold"/>
</dbReference>
<dbReference type="Pfam" id="PF01012">
    <property type="entry name" value="ETF"/>
    <property type="match status" value="1"/>
</dbReference>
<dbReference type="AlphaFoldDB" id="A0ABD0LQ36"/>
<dbReference type="GO" id="GO:0005759">
    <property type="term" value="C:mitochondrial matrix"/>
    <property type="evidence" value="ECO:0007669"/>
    <property type="project" value="UniProtKB-SubCell"/>
</dbReference>
<evidence type="ECO:0000256" key="2">
    <source>
        <dbReference type="ARBA" id="ARBA00005817"/>
    </source>
</evidence>
<dbReference type="InterPro" id="IPR029526">
    <property type="entry name" value="PGBD"/>
</dbReference>
<evidence type="ECO:0000313" key="4">
    <source>
        <dbReference type="EMBL" id="KAK7501629.1"/>
    </source>
</evidence>
<feature type="non-terminal residue" evidence="4">
    <location>
        <position position="1"/>
    </location>
</feature>
<sequence>SYYLVDFNIYTGRDGDQNVNTPLSSRVVKDLVTPFYKKRHHIYFDNFFTSVDLMAALLRKKNVRLWDSESQSLWLARAFENCKTKKQWGDEKDEEGKLLAATWCEKKRQVSVLSTANKTGNIQRVRKGKRGAPDVRYPKPIAIQEYTENYNAVDKNDQLRSYYGIANKAKKWWKYMFWFILDVTLINAYILHREAPGGPRRKPMKHLDFHLDCALQLINGYSSRKRKSEVLVQEPCLRKVNRHELSKIQTKRGMRNCVQCTKYGILTPAGSRIQSSWEYHQAGRTSFNWSSSSDEFVYTLPCELIETNMLSARLLFTRNFVLLRRCQSTLVIAEHNNEKLTPITLNTVTAANKLGGDVSCIVAGTQCAKVAEEVSKISGVKKVLLADNAVFKGFLPEALTPLILATHKQFNFTHIMAGATAFGKSLIPRVAAKLDVSPLSEIIGIKDKDTFIRTIYAGNAVQTLTSSDKVKLMTVRGTAFEAAALGGGAEVGQAPEEAVNNDKSAFVGQELSKSDRPELTSAKVVISGVLLQDYHCVQCNVHNTNMFD</sequence>
<dbReference type="Gene3D" id="3.40.50.620">
    <property type="entry name" value="HUPs"/>
    <property type="match status" value="1"/>
</dbReference>
<dbReference type="InterPro" id="IPR033947">
    <property type="entry name" value="ETF_alpha_N"/>
</dbReference>
<dbReference type="InterPro" id="IPR014730">
    <property type="entry name" value="ETF_a/b_N"/>
</dbReference>
<keyword evidence="5" id="KW-1185">Reference proteome</keyword>
<dbReference type="Pfam" id="PF13843">
    <property type="entry name" value="DDE_Tnp_1_7"/>
    <property type="match status" value="1"/>
</dbReference>
<dbReference type="PANTHER" id="PTHR43153:SF1">
    <property type="entry name" value="ELECTRON TRANSFER FLAVOPROTEIN SUBUNIT ALPHA, MITOCHONDRIAL"/>
    <property type="match status" value="1"/>
</dbReference>
<dbReference type="EMBL" id="JACVVK020000030">
    <property type="protein sequence ID" value="KAK7501629.1"/>
    <property type="molecule type" value="Genomic_DNA"/>
</dbReference>
<dbReference type="SUPFAM" id="SSF52402">
    <property type="entry name" value="Adenine nucleotide alpha hydrolases-like"/>
    <property type="match status" value="1"/>
</dbReference>
<reference evidence="4 5" key="1">
    <citation type="journal article" date="2023" name="Sci. Data">
        <title>Genome assembly of the Korean intertidal mud-creeper Batillaria attramentaria.</title>
        <authorList>
            <person name="Patra A.K."/>
            <person name="Ho P.T."/>
            <person name="Jun S."/>
            <person name="Lee S.J."/>
            <person name="Kim Y."/>
            <person name="Won Y.J."/>
        </authorList>
    </citation>
    <scope>NUCLEOTIDE SEQUENCE [LARGE SCALE GENOMIC DNA]</scope>
    <source>
        <strain evidence="4">Wonlab-2016</strain>
    </source>
</reference>
<name>A0ABD0LQ36_9CAEN</name>
<dbReference type="SMART" id="SM00893">
    <property type="entry name" value="ETF"/>
    <property type="match status" value="1"/>
</dbReference>
<evidence type="ECO:0000259" key="3">
    <source>
        <dbReference type="SMART" id="SM00893"/>
    </source>
</evidence>
<comment type="caution">
    <text evidence="4">The sequence shown here is derived from an EMBL/GenBank/DDBJ whole genome shotgun (WGS) entry which is preliminary data.</text>
</comment>
<gene>
    <name evidence="4" type="ORF">BaRGS_00007060</name>
</gene>
<comment type="similarity">
    <text evidence="2">Belongs to the ETF alpha-subunit/FixB family.</text>
</comment>
<dbReference type="CDD" id="cd01715">
    <property type="entry name" value="ETF_alpha"/>
    <property type="match status" value="1"/>
</dbReference>
<proteinExistence type="inferred from homology"/>